<protein>
    <submittedName>
        <fullName evidence="5">Response regulator c-di-GMP phosphodiesterase, RpfG family, contains REC and HD-GYP domains</fullName>
    </submittedName>
</protein>
<dbReference type="InterPro" id="IPR037522">
    <property type="entry name" value="HD_GYP_dom"/>
</dbReference>
<dbReference type="Proteomes" id="UP000198870">
    <property type="component" value="Unassembled WGS sequence"/>
</dbReference>
<dbReference type="EMBL" id="FMUX01000002">
    <property type="protein sequence ID" value="SCX94671.1"/>
    <property type="molecule type" value="Genomic_DNA"/>
</dbReference>
<evidence type="ECO:0000259" key="3">
    <source>
        <dbReference type="PROSITE" id="PS50110"/>
    </source>
</evidence>
<dbReference type="AlphaFoldDB" id="A0A1G5BWZ3"/>
<dbReference type="InterPro" id="IPR011006">
    <property type="entry name" value="CheY-like_superfamily"/>
</dbReference>
<feature type="domain" description="Response regulatory" evidence="3">
    <location>
        <begin position="8"/>
        <end position="125"/>
    </location>
</feature>
<gene>
    <name evidence="5" type="ORF">SAMN05216233_102241</name>
</gene>
<evidence type="ECO:0000259" key="4">
    <source>
        <dbReference type="PROSITE" id="PS51832"/>
    </source>
</evidence>
<sequence length="447" mass="49240">MEKMDTAKILYVDDDQDLIQIYTRFLEGENYSLKTAADAEEGLEIAQDFMPDLIISDVAMPGMDGLEFCRRVRASEGLGDVIFMLVSGIDVEPSDVVAGLGAGADEYLVKPFSRDELVARIGTLLRIKGLKERAENADSFLKDELRNRDTLEARLAELKEELAGEREALSGALKQVASLVGERQKAVERADAMEARASDTLTTCVGLLVSALDARPVFKRGHGADVARLSVAMAEDLGMEDDKRHHLEQAARLHELGLLFVSETLAGKNPLDYSESEADFLSRHPERAGKMLAGVEGLEETARIVRHLFEHLDGSGTPRGLKKDAIPLASRIIAVADAWETLAAWPDGGSERDRLDRLEEEAGTRFDPKVVHCLRKCLGRKPETEVGGRVEMNVFDVKPGMVLASAIYTAKGAMLLPEDTVLTDEYIRQIARYNRIDSLEETVFIKG</sequence>
<dbReference type="RefSeq" id="WP_092208641.1">
    <property type="nucleotide sequence ID" value="NZ_FMUX01000002.1"/>
</dbReference>
<keyword evidence="1" id="KW-0597">Phosphoprotein</keyword>
<dbReference type="STRING" id="419481.SAMN05216233_102241"/>
<reference evidence="5 6" key="1">
    <citation type="submission" date="2016-10" db="EMBL/GenBank/DDBJ databases">
        <authorList>
            <person name="de Groot N.N."/>
        </authorList>
    </citation>
    <scope>NUCLEOTIDE SEQUENCE [LARGE SCALE GENOMIC DNA]</scope>
    <source>
        <strain evidence="5 6">AA1</strain>
    </source>
</reference>
<dbReference type="PANTHER" id="PTHR45228:SF4">
    <property type="entry name" value="LIPOPROTEIN"/>
    <property type="match status" value="1"/>
</dbReference>
<dbReference type="CDD" id="cd00077">
    <property type="entry name" value="HDc"/>
    <property type="match status" value="1"/>
</dbReference>
<keyword evidence="6" id="KW-1185">Reference proteome</keyword>
<evidence type="ECO:0000256" key="1">
    <source>
        <dbReference type="PROSITE-ProRule" id="PRU00169"/>
    </source>
</evidence>
<keyword evidence="2" id="KW-0175">Coiled coil</keyword>
<name>A0A1G5BWZ3_9BACT</name>
<organism evidence="5 6">
    <name type="scientific">Desulfoluna spongiiphila</name>
    <dbReference type="NCBI Taxonomy" id="419481"/>
    <lineage>
        <taxon>Bacteria</taxon>
        <taxon>Pseudomonadati</taxon>
        <taxon>Thermodesulfobacteriota</taxon>
        <taxon>Desulfobacteria</taxon>
        <taxon>Desulfobacterales</taxon>
        <taxon>Desulfolunaceae</taxon>
        <taxon>Desulfoluna</taxon>
    </lineage>
</organism>
<dbReference type="SUPFAM" id="SSF52172">
    <property type="entry name" value="CheY-like"/>
    <property type="match status" value="1"/>
</dbReference>
<proteinExistence type="predicted"/>
<dbReference type="Pfam" id="PF13487">
    <property type="entry name" value="HD_5"/>
    <property type="match status" value="1"/>
</dbReference>
<feature type="domain" description="HD-GYP" evidence="4">
    <location>
        <begin position="197"/>
        <end position="390"/>
    </location>
</feature>
<dbReference type="InterPro" id="IPR001789">
    <property type="entry name" value="Sig_transdc_resp-reg_receiver"/>
</dbReference>
<dbReference type="GO" id="GO:0000160">
    <property type="term" value="P:phosphorelay signal transduction system"/>
    <property type="evidence" value="ECO:0007669"/>
    <property type="project" value="InterPro"/>
</dbReference>
<dbReference type="SUPFAM" id="SSF109604">
    <property type="entry name" value="HD-domain/PDEase-like"/>
    <property type="match status" value="1"/>
</dbReference>
<accession>A0A1G5BWZ3</accession>
<dbReference type="InterPro" id="IPR003607">
    <property type="entry name" value="HD/PDEase_dom"/>
</dbReference>
<evidence type="ECO:0000256" key="2">
    <source>
        <dbReference type="SAM" id="Coils"/>
    </source>
</evidence>
<dbReference type="PROSITE" id="PS51832">
    <property type="entry name" value="HD_GYP"/>
    <property type="match status" value="1"/>
</dbReference>
<dbReference type="Gene3D" id="3.40.50.2300">
    <property type="match status" value="1"/>
</dbReference>
<dbReference type="SMART" id="SM00448">
    <property type="entry name" value="REC"/>
    <property type="match status" value="1"/>
</dbReference>
<feature type="coiled-coil region" evidence="2">
    <location>
        <begin position="141"/>
        <end position="175"/>
    </location>
</feature>
<dbReference type="OrthoDB" id="5411471at2"/>
<dbReference type="Gene3D" id="1.10.3210.10">
    <property type="entry name" value="Hypothetical protein af1432"/>
    <property type="match status" value="1"/>
</dbReference>
<evidence type="ECO:0000313" key="6">
    <source>
        <dbReference type="Proteomes" id="UP000198870"/>
    </source>
</evidence>
<dbReference type="PROSITE" id="PS50110">
    <property type="entry name" value="RESPONSE_REGULATORY"/>
    <property type="match status" value="1"/>
</dbReference>
<dbReference type="InterPro" id="IPR052020">
    <property type="entry name" value="Cyclic_di-GMP/3'3'-cGAMP_PDE"/>
</dbReference>
<evidence type="ECO:0000313" key="5">
    <source>
        <dbReference type="EMBL" id="SCX94671.1"/>
    </source>
</evidence>
<dbReference type="Pfam" id="PF00072">
    <property type="entry name" value="Response_reg"/>
    <property type="match status" value="1"/>
</dbReference>
<dbReference type="PANTHER" id="PTHR45228">
    <property type="entry name" value="CYCLIC DI-GMP PHOSPHODIESTERASE TM_0186-RELATED"/>
    <property type="match status" value="1"/>
</dbReference>
<feature type="modified residue" description="4-aspartylphosphate" evidence="1">
    <location>
        <position position="57"/>
    </location>
</feature>